<dbReference type="EMBL" id="KI913957">
    <property type="protein sequence ID" value="ETW05273.1"/>
    <property type="molecule type" value="Genomic_DNA"/>
</dbReference>
<name>A0A024UI25_9STRA</name>
<proteinExistence type="predicted"/>
<dbReference type="VEuPathDB" id="FungiDB:H310_04233"/>
<evidence type="ECO:0000313" key="1">
    <source>
        <dbReference type="EMBL" id="ETW05273.1"/>
    </source>
</evidence>
<accession>A0A024UI25</accession>
<gene>
    <name evidence="1" type="ORF">H310_04233</name>
</gene>
<protein>
    <submittedName>
        <fullName evidence="1">Uncharacterized protein</fullName>
    </submittedName>
</protein>
<dbReference type="RefSeq" id="XP_008866712.1">
    <property type="nucleotide sequence ID" value="XM_008868490.1"/>
</dbReference>
<organism evidence="1">
    <name type="scientific">Aphanomyces invadans</name>
    <dbReference type="NCBI Taxonomy" id="157072"/>
    <lineage>
        <taxon>Eukaryota</taxon>
        <taxon>Sar</taxon>
        <taxon>Stramenopiles</taxon>
        <taxon>Oomycota</taxon>
        <taxon>Saprolegniomycetes</taxon>
        <taxon>Saprolegniales</taxon>
        <taxon>Verrucalvaceae</taxon>
        <taxon>Aphanomyces</taxon>
    </lineage>
</organism>
<sequence length="140" mass="15612">MQGNLNGVGCCARPKMAGPREPLMLCSHFFESRHIQTSDPASFLDASRWVMHAMFHCKNYSKQRPVDGHACAEPVCACCLRRRPSCSRTERRMGRCAASTVTGPACACHCVVVVTACCSKEFAVRWQHQYPYRRPCGGGW</sequence>
<dbReference type="AlphaFoldDB" id="A0A024UI25"/>
<dbReference type="GeneID" id="20081283"/>
<reference evidence="1" key="1">
    <citation type="submission" date="2013-12" db="EMBL/GenBank/DDBJ databases">
        <title>The Genome Sequence of Aphanomyces invadans NJM9701.</title>
        <authorList>
            <consortium name="The Broad Institute Genomics Platform"/>
            <person name="Russ C."/>
            <person name="Tyler B."/>
            <person name="van West P."/>
            <person name="Dieguez-Uribeondo J."/>
            <person name="Young S.K."/>
            <person name="Zeng Q."/>
            <person name="Gargeya S."/>
            <person name="Fitzgerald M."/>
            <person name="Abouelleil A."/>
            <person name="Alvarado L."/>
            <person name="Chapman S.B."/>
            <person name="Gainer-Dewar J."/>
            <person name="Goldberg J."/>
            <person name="Griggs A."/>
            <person name="Gujja S."/>
            <person name="Hansen M."/>
            <person name="Howarth C."/>
            <person name="Imamovic A."/>
            <person name="Ireland A."/>
            <person name="Larimer J."/>
            <person name="McCowan C."/>
            <person name="Murphy C."/>
            <person name="Pearson M."/>
            <person name="Poon T.W."/>
            <person name="Priest M."/>
            <person name="Roberts A."/>
            <person name="Saif S."/>
            <person name="Shea T."/>
            <person name="Sykes S."/>
            <person name="Wortman J."/>
            <person name="Nusbaum C."/>
            <person name="Birren B."/>
        </authorList>
    </citation>
    <scope>NUCLEOTIDE SEQUENCE [LARGE SCALE GENOMIC DNA]</scope>
    <source>
        <strain evidence="1">NJM9701</strain>
    </source>
</reference>